<keyword evidence="2" id="KW-1185">Reference proteome</keyword>
<organism evidence="1 2">
    <name type="scientific">Negadavirga shengliensis</name>
    <dbReference type="NCBI Taxonomy" id="1389218"/>
    <lineage>
        <taxon>Bacteria</taxon>
        <taxon>Pseudomonadati</taxon>
        <taxon>Bacteroidota</taxon>
        <taxon>Cytophagia</taxon>
        <taxon>Cytophagales</taxon>
        <taxon>Cyclobacteriaceae</taxon>
        <taxon>Negadavirga</taxon>
    </lineage>
</organism>
<dbReference type="InterPro" id="IPR047111">
    <property type="entry name" value="YbaP-like"/>
</dbReference>
<proteinExistence type="predicted"/>
<accession>A0ABV9SV12</accession>
<gene>
    <name evidence="1" type="ORF">ACFPFU_00630</name>
</gene>
<dbReference type="CDD" id="cd14789">
    <property type="entry name" value="Tiki"/>
    <property type="match status" value="1"/>
</dbReference>
<dbReference type="Pfam" id="PF01963">
    <property type="entry name" value="TraB_PrgY_gumN"/>
    <property type="match status" value="1"/>
</dbReference>
<dbReference type="InterPro" id="IPR002816">
    <property type="entry name" value="TraB/PrgY/GumN_fam"/>
</dbReference>
<name>A0ABV9SV12_9BACT</name>
<reference evidence="2" key="1">
    <citation type="journal article" date="2019" name="Int. J. Syst. Evol. Microbiol.">
        <title>The Global Catalogue of Microorganisms (GCM) 10K type strain sequencing project: providing services to taxonomists for standard genome sequencing and annotation.</title>
        <authorList>
            <consortium name="The Broad Institute Genomics Platform"/>
            <consortium name="The Broad Institute Genome Sequencing Center for Infectious Disease"/>
            <person name="Wu L."/>
            <person name="Ma J."/>
        </authorList>
    </citation>
    <scope>NUCLEOTIDE SEQUENCE [LARGE SCALE GENOMIC DNA]</scope>
    <source>
        <strain evidence="2">CGMCC 4.7466</strain>
    </source>
</reference>
<evidence type="ECO:0000313" key="1">
    <source>
        <dbReference type="EMBL" id="MFC4870173.1"/>
    </source>
</evidence>
<dbReference type="EMBL" id="JBHSJJ010000001">
    <property type="protein sequence ID" value="MFC4870173.1"/>
    <property type="molecule type" value="Genomic_DNA"/>
</dbReference>
<dbReference type="RefSeq" id="WP_377060483.1">
    <property type="nucleotide sequence ID" value="NZ_JBHSJJ010000001.1"/>
</dbReference>
<protein>
    <submittedName>
        <fullName evidence="1">TraB/GumN family protein</fullName>
    </submittedName>
</protein>
<dbReference type="PANTHER" id="PTHR40590:SF1">
    <property type="entry name" value="CYTOPLASMIC PROTEIN"/>
    <property type="match status" value="1"/>
</dbReference>
<sequence length="299" mass="35022">MIKRLLWVSMFFLMPFLVYGQDEGVFWKITGNGLREPSYLFGTIHLICMEDYHLSDEVVKKIQKADALILEVDMDDPWLALSMMAKMHNEGGEEITDYLTEEEYQETRRLLKERTGTDIEMLKSMRPLMLMSLIYPSLLECETKAYENELLKHAKEKNKEIYGLESIDEQLSIFDRIPLEEQYRSFYEYTGNLEKGKKEFRRLIETYKNEEIALLVKMVSESPEYRDYQDILLDQRNRNWIRPMREFMEKGSVFFAVGAGHLGGKSGIIQLLKSEGYELKRIPTGRPSVANSHSDPPIN</sequence>
<evidence type="ECO:0000313" key="2">
    <source>
        <dbReference type="Proteomes" id="UP001595818"/>
    </source>
</evidence>
<comment type="caution">
    <text evidence="1">The sequence shown here is derived from an EMBL/GenBank/DDBJ whole genome shotgun (WGS) entry which is preliminary data.</text>
</comment>
<dbReference type="PANTHER" id="PTHR40590">
    <property type="entry name" value="CYTOPLASMIC PROTEIN-RELATED"/>
    <property type="match status" value="1"/>
</dbReference>
<dbReference type="Proteomes" id="UP001595818">
    <property type="component" value="Unassembled WGS sequence"/>
</dbReference>